<dbReference type="GO" id="GO:0004750">
    <property type="term" value="F:D-ribulose-phosphate 3-epimerase activity"/>
    <property type="evidence" value="ECO:0007669"/>
    <property type="project" value="UniProtKB-UniRule"/>
</dbReference>
<evidence type="ECO:0000256" key="6">
    <source>
        <dbReference type="ARBA" id="ARBA00009541"/>
    </source>
</evidence>
<sequence>MASPIIAPSILAADFSKLGEEVRAVANADWIHVDIMDGHFVPNLSFGPDITRTVDKITDQHLDVHLMIENPERWVDHYVDAGADCVIFHVEATEDHVALAQHLRAKGVKAGFSLKPGTPIEPYLADLPHFDLVLVMSVEPGFGGQSFMPDQLEKVRALREAIDAAQLDTLIEIDGGISEKTIRAAAEAGCDAFVAGSAVYGKEDPAAAVDNLRQLATI</sequence>
<comment type="cofactor">
    <cofactor evidence="5">
        <name>Fe(2+)</name>
        <dbReference type="ChEBI" id="CHEBI:29033"/>
    </cofactor>
</comment>
<evidence type="ECO:0000256" key="13">
    <source>
        <dbReference type="PIRSR" id="PIRSR001461-2"/>
    </source>
</evidence>
<dbReference type="InterPro" id="IPR011060">
    <property type="entry name" value="RibuloseP-bd_barrel"/>
</dbReference>
<dbReference type="EMBL" id="CP005286">
    <property type="protein sequence ID" value="AJE33266.1"/>
    <property type="molecule type" value="Genomic_DNA"/>
</dbReference>
<dbReference type="RefSeq" id="WP_040085916.1">
    <property type="nucleotide sequence ID" value="NZ_BCSU01000006.1"/>
</dbReference>
<dbReference type="PROSITE" id="PS01086">
    <property type="entry name" value="RIBUL_P_3_EPIMER_2"/>
    <property type="match status" value="1"/>
</dbReference>
<feature type="binding site" evidence="10 13">
    <location>
        <position position="174"/>
    </location>
    <ligand>
        <name>a divalent metal cation</name>
        <dbReference type="ChEBI" id="CHEBI:60240"/>
    </ligand>
</feature>
<dbReference type="FunFam" id="3.20.20.70:FF:000004">
    <property type="entry name" value="Ribulose-phosphate 3-epimerase"/>
    <property type="match status" value="1"/>
</dbReference>
<keyword evidence="13" id="KW-0464">Manganese</keyword>
<feature type="binding site" evidence="10 13">
    <location>
        <position position="32"/>
    </location>
    <ligand>
        <name>a divalent metal cation</name>
        <dbReference type="ChEBI" id="CHEBI:60240"/>
    </ligand>
</feature>
<comment type="cofactor">
    <cofactor evidence="2">
        <name>Mn(2+)</name>
        <dbReference type="ChEBI" id="CHEBI:29035"/>
    </cofactor>
</comment>
<evidence type="ECO:0000256" key="4">
    <source>
        <dbReference type="ARBA" id="ARBA00001947"/>
    </source>
</evidence>
<comment type="catalytic activity">
    <reaction evidence="1 10 11">
        <text>D-ribulose 5-phosphate = D-xylulose 5-phosphate</text>
        <dbReference type="Rhea" id="RHEA:13677"/>
        <dbReference type="ChEBI" id="CHEBI:57737"/>
        <dbReference type="ChEBI" id="CHEBI:58121"/>
        <dbReference type="EC" id="5.1.3.1"/>
    </reaction>
</comment>
<evidence type="ECO:0000313" key="16">
    <source>
        <dbReference type="Proteomes" id="UP000031524"/>
    </source>
</evidence>
<dbReference type="KEGG" id="chm:B842_07085"/>
<dbReference type="NCBIfam" id="TIGR01163">
    <property type="entry name" value="rpe"/>
    <property type="match status" value="1"/>
</dbReference>
<dbReference type="STRING" id="1223515.B842_07085"/>
<dbReference type="GO" id="GO:0006098">
    <property type="term" value="P:pentose-phosphate shunt"/>
    <property type="evidence" value="ECO:0007669"/>
    <property type="project" value="UniProtKB-UniRule"/>
</dbReference>
<gene>
    <name evidence="10" type="primary">rpe</name>
    <name evidence="15" type="ORF">B842_07085</name>
</gene>
<evidence type="ECO:0000256" key="1">
    <source>
        <dbReference type="ARBA" id="ARBA00001782"/>
    </source>
</evidence>
<evidence type="ECO:0000256" key="9">
    <source>
        <dbReference type="ARBA" id="ARBA00023235"/>
    </source>
</evidence>
<feature type="active site" description="Proton donor" evidence="10 12">
    <location>
        <position position="174"/>
    </location>
</feature>
<feature type="binding site" evidence="10">
    <location>
        <begin position="174"/>
        <end position="176"/>
    </location>
    <ligand>
        <name>substrate</name>
    </ligand>
</feature>
<comment type="cofactor">
    <cofactor evidence="4">
        <name>Zn(2+)</name>
        <dbReference type="ChEBI" id="CHEBI:29105"/>
    </cofactor>
</comment>
<organism evidence="15 16">
    <name type="scientific">Corynebacterium humireducens NBRC 106098 = DSM 45392</name>
    <dbReference type="NCBI Taxonomy" id="1223515"/>
    <lineage>
        <taxon>Bacteria</taxon>
        <taxon>Bacillati</taxon>
        <taxon>Actinomycetota</taxon>
        <taxon>Actinomycetes</taxon>
        <taxon>Mycobacteriales</taxon>
        <taxon>Corynebacteriaceae</taxon>
        <taxon>Corynebacterium</taxon>
    </lineage>
</organism>
<feature type="binding site" evidence="10 14">
    <location>
        <begin position="196"/>
        <end position="197"/>
    </location>
    <ligand>
        <name>substrate</name>
    </ligand>
</feature>
<dbReference type="InterPro" id="IPR026019">
    <property type="entry name" value="Ribul_P_3_epim"/>
</dbReference>
<evidence type="ECO:0000256" key="11">
    <source>
        <dbReference type="PIRNR" id="PIRNR001461"/>
    </source>
</evidence>
<evidence type="ECO:0000256" key="10">
    <source>
        <dbReference type="HAMAP-Rule" id="MF_02227"/>
    </source>
</evidence>
<comment type="pathway">
    <text evidence="10">Carbohydrate degradation.</text>
</comment>
<dbReference type="CDD" id="cd00429">
    <property type="entry name" value="RPE"/>
    <property type="match status" value="1"/>
</dbReference>
<feature type="active site" description="Proton acceptor" evidence="10 12">
    <location>
        <position position="34"/>
    </location>
</feature>
<protein>
    <recommendedName>
        <fullName evidence="7 10">Ribulose-phosphate 3-epimerase</fullName>
        <ecNumber evidence="7 10">5.1.3.1</ecNumber>
    </recommendedName>
</protein>
<dbReference type="InterPro" id="IPR013785">
    <property type="entry name" value="Aldolase_TIM"/>
</dbReference>
<dbReference type="Gene3D" id="3.20.20.70">
    <property type="entry name" value="Aldolase class I"/>
    <property type="match status" value="1"/>
</dbReference>
<evidence type="ECO:0000256" key="7">
    <source>
        <dbReference type="ARBA" id="ARBA00013188"/>
    </source>
</evidence>
<dbReference type="EC" id="5.1.3.1" evidence="7 10"/>
<comment type="function">
    <text evidence="10">Catalyzes the reversible epimerization of D-ribulose 5-phosphate to D-xylulose 5-phosphate.</text>
</comment>
<evidence type="ECO:0000256" key="2">
    <source>
        <dbReference type="ARBA" id="ARBA00001936"/>
    </source>
</evidence>
<evidence type="ECO:0000313" key="15">
    <source>
        <dbReference type="EMBL" id="AJE33266.1"/>
    </source>
</evidence>
<dbReference type="AlphaFoldDB" id="A0A0B5D398"/>
<evidence type="ECO:0000256" key="3">
    <source>
        <dbReference type="ARBA" id="ARBA00001941"/>
    </source>
</evidence>
<dbReference type="GO" id="GO:0019323">
    <property type="term" value="P:pentose catabolic process"/>
    <property type="evidence" value="ECO:0007669"/>
    <property type="project" value="UniProtKB-UniRule"/>
</dbReference>
<dbReference type="HOGENOM" id="CLU_054856_2_0_11"/>
<keyword evidence="13" id="KW-0170">Cobalt</keyword>
<evidence type="ECO:0000256" key="8">
    <source>
        <dbReference type="ARBA" id="ARBA00022723"/>
    </source>
</evidence>
<evidence type="ECO:0000256" key="14">
    <source>
        <dbReference type="PIRSR" id="PIRSR001461-3"/>
    </source>
</evidence>
<keyword evidence="16" id="KW-1185">Reference proteome</keyword>
<dbReference type="SUPFAM" id="SSF51366">
    <property type="entry name" value="Ribulose-phoshate binding barrel"/>
    <property type="match status" value="1"/>
</dbReference>
<proteinExistence type="inferred from homology"/>
<evidence type="ECO:0000256" key="12">
    <source>
        <dbReference type="PIRSR" id="PIRSR001461-1"/>
    </source>
</evidence>
<name>A0A0B5D398_9CORY</name>
<comment type="cofactor">
    <cofactor evidence="3">
        <name>Co(2+)</name>
        <dbReference type="ChEBI" id="CHEBI:48828"/>
    </cofactor>
</comment>
<feature type="binding site" evidence="14">
    <location>
        <position position="176"/>
    </location>
    <ligand>
        <name>substrate</name>
    </ligand>
</feature>
<feature type="binding site" evidence="10 14">
    <location>
        <position position="9"/>
    </location>
    <ligand>
        <name>substrate</name>
    </ligand>
</feature>
<dbReference type="PIRSF" id="PIRSF001461">
    <property type="entry name" value="RPE"/>
    <property type="match status" value="1"/>
</dbReference>
<dbReference type="PANTHER" id="PTHR11749">
    <property type="entry name" value="RIBULOSE-5-PHOSPHATE-3-EPIMERASE"/>
    <property type="match status" value="1"/>
</dbReference>
<dbReference type="GO" id="GO:0005737">
    <property type="term" value="C:cytoplasm"/>
    <property type="evidence" value="ECO:0007669"/>
    <property type="project" value="UniProtKB-ARBA"/>
</dbReference>
<dbReference type="OrthoDB" id="1645589at2"/>
<dbReference type="PROSITE" id="PS01085">
    <property type="entry name" value="RIBUL_P_3_EPIMER_1"/>
    <property type="match status" value="1"/>
</dbReference>
<accession>A0A0B5D398</accession>
<keyword evidence="9 10" id="KW-0413">Isomerase</keyword>
<feature type="binding site" evidence="10 14">
    <location>
        <begin position="141"/>
        <end position="144"/>
    </location>
    <ligand>
        <name>substrate</name>
    </ligand>
</feature>
<reference evidence="15 16" key="1">
    <citation type="submission" date="2013-04" db="EMBL/GenBank/DDBJ databases">
        <title>Complete genome sequence of Corynebacterium humireducens DSM 45392(T), isolated from a wastewater-fed microbial fuel cell.</title>
        <authorList>
            <person name="Ruckert C."/>
            <person name="Albersmeier A."/>
            <person name="Kalinowski J."/>
        </authorList>
    </citation>
    <scope>NUCLEOTIDE SEQUENCE [LARGE SCALE GENOMIC DNA]</scope>
    <source>
        <strain evidence="16">MFC-5</strain>
    </source>
</reference>
<dbReference type="NCBIfam" id="NF004076">
    <property type="entry name" value="PRK05581.1-4"/>
    <property type="match status" value="1"/>
</dbReference>
<keyword evidence="10 11" id="KW-0119">Carbohydrate metabolism</keyword>
<dbReference type="Pfam" id="PF00834">
    <property type="entry name" value="Ribul_P_3_epim"/>
    <property type="match status" value="1"/>
</dbReference>
<feature type="binding site" evidence="10 13">
    <location>
        <position position="65"/>
    </location>
    <ligand>
        <name>a divalent metal cation</name>
        <dbReference type="ChEBI" id="CHEBI:60240"/>
    </ligand>
</feature>
<dbReference type="GO" id="GO:0046872">
    <property type="term" value="F:metal ion binding"/>
    <property type="evidence" value="ECO:0007669"/>
    <property type="project" value="UniProtKB-UniRule"/>
</dbReference>
<dbReference type="Proteomes" id="UP000031524">
    <property type="component" value="Chromosome"/>
</dbReference>
<comment type="cofactor">
    <cofactor evidence="10 13">
        <name>a divalent metal cation</name>
        <dbReference type="ChEBI" id="CHEBI:60240"/>
    </cofactor>
    <text evidence="10 13">Binds 1 divalent metal cation per subunit.</text>
</comment>
<evidence type="ECO:0000256" key="5">
    <source>
        <dbReference type="ARBA" id="ARBA00001954"/>
    </source>
</evidence>
<feature type="binding site" evidence="10 14">
    <location>
        <position position="65"/>
    </location>
    <ligand>
        <name>substrate</name>
    </ligand>
</feature>
<dbReference type="HAMAP" id="MF_02227">
    <property type="entry name" value="RPE"/>
    <property type="match status" value="1"/>
</dbReference>
<feature type="binding site" evidence="10 13">
    <location>
        <position position="34"/>
    </location>
    <ligand>
        <name>a divalent metal cation</name>
        <dbReference type="ChEBI" id="CHEBI:60240"/>
    </ligand>
</feature>
<keyword evidence="8 10" id="KW-0479">Metal-binding</keyword>
<dbReference type="InterPro" id="IPR000056">
    <property type="entry name" value="Ribul_P_3_epim-like"/>
</dbReference>
<keyword evidence="13" id="KW-0862">Zinc</keyword>
<comment type="similarity">
    <text evidence="6 10 11">Belongs to the ribulose-phosphate 3-epimerase family.</text>
</comment>